<dbReference type="Proteomes" id="UP001379533">
    <property type="component" value="Chromosome"/>
</dbReference>
<sequence length="69" mass="7604">MSEQREPFVDTLQIGIQLIELAAKLAPTLGTWLEGLLDGRTDPISTRVSDVMPARSRSRAAQHDLEDSV</sequence>
<dbReference type="EMBL" id="CP089982">
    <property type="protein sequence ID" value="WXA94595.1"/>
    <property type="molecule type" value="Genomic_DNA"/>
</dbReference>
<protein>
    <submittedName>
        <fullName evidence="2">Uncharacterized protein</fullName>
    </submittedName>
</protein>
<evidence type="ECO:0000313" key="3">
    <source>
        <dbReference type="Proteomes" id="UP001379533"/>
    </source>
</evidence>
<gene>
    <name evidence="2" type="ORF">LZC95_50285</name>
</gene>
<accession>A0ABZ2KBY1</accession>
<reference evidence="2 3" key="1">
    <citation type="submission" date="2021-12" db="EMBL/GenBank/DDBJ databases">
        <title>Discovery of the Pendulisporaceae a myxobacterial family with distinct sporulation behavior and unique specialized metabolism.</title>
        <authorList>
            <person name="Garcia R."/>
            <person name="Popoff A."/>
            <person name="Bader C.D."/>
            <person name="Loehr J."/>
            <person name="Walesch S."/>
            <person name="Walt C."/>
            <person name="Boldt J."/>
            <person name="Bunk B."/>
            <person name="Haeckl F.J.F.P.J."/>
            <person name="Gunesch A.P."/>
            <person name="Birkelbach J."/>
            <person name="Nuebel U."/>
            <person name="Pietschmann T."/>
            <person name="Bach T."/>
            <person name="Mueller R."/>
        </authorList>
    </citation>
    <scope>NUCLEOTIDE SEQUENCE [LARGE SCALE GENOMIC DNA]</scope>
    <source>
        <strain evidence="2 3">MSr12523</strain>
    </source>
</reference>
<organism evidence="2 3">
    <name type="scientific">Pendulispora brunnea</name>
    <dbReference type="NCBI Taxonomy" id="2905690"/>
    <lineage>
        <taxon>Bacteria</taxon>
        <taxon>Pseudomonadati</taxon>
        <taxon>Myxococcota</taxon>
        <taxon>Myxococcia</taxon>
        <taxon>Myxococcales</taxon>
        <taxon>Sorangiineae</taxon>
        <taxon>Pendulisporaceae</taxon>
        <taxon>Pendulispora</taxon>
    </lineage>
</organism>
<feature type="region of interest" description="Disordered" evidence="1">
    <location>
        <begin position="44"/>
        <end position="69"/>
    </location>
</feature>
<dbReference type="RefSeq" id="WP_394845205.1">
    <property type="nucleotide sequence ID" value="NZ_CP089982.1"/>
</dbReference>
<keyword evidence="3" id="KW-1185">Reference proteome</keyword>
<proteinExistence type="predicted"/>
<evidence type="ECO:0000256" key="1">
    <source>
        <dbReference type="SAM" id="MobiDB-lite"/>
    </source>
</evidence>
<evidence type="ECO:0000313" key="2">
    <source>
        <dbReference type="EMBL" id="WXA94595.1"/>
    </source>
</evidence>
<name>A0ABZ2KBY1_9BACT</name>